<dbReference type="Proteomes" id="UP000887013">
    <property type="component" value="Unassembled WGS sequence"/>
</dbReference>
<name>A0A8X6UR08_NEPPI</name>
<gene>
    <name evidence="1" type="ORF">NPIL_410281</name>
</gene>
<dbReference type="OrthoDB" id="10529528at2759"/>
<evidence type="ECO:0000313" key="1">
    <source>
        <dbReference type="EMBL" id="GFU52404.1"/>
    </source>
</evidence>
<reference evidence="1" key="1">
    <citation type="submission" date="2020-08" db="EMBL/GenBank/DDBJ databases">
        <title>Multicomponent nature underlies the extraordinary mechanical properties of spider dragline silk.</title>
        <authorList>
            <person name="Kono N."/>
            <person name="Nakamura H."/>
            <person name="Mori M."/>
            <person name="Yoshida Y."/>
            <person name="Ohtoshi R."/>
            <person name="Malay A.D."/>
            <person name="Moran D.A.P."/>
            <person name="Tomita M."/>
            <person name="Numata K."/>
            <person name="Arakawa K."/>
        </authorList>
    </citation>
    <scope>NUCLEOTIDE SEQUENCE</scope>
</reference>
<accession>A0A8X6UR08</accession>
<dbReference type="AlphaFoldDB" id="A0A8X6UR08"/>
<proteinExistence type="predicted"/>
<comment type="caution">
    <text evidence="1">The sequence shown here is derived from an EMBL/GenBank/DDBJ whole genome shotgun (WGS) entry which is preliminary data.</text>
</comment>
<keyword evidence="2" id="KW-1185">Reference proteome</keyword>
<sequence>MWRYVIQAVSRLQHQRRHSEVFDRRQRRHVPSRRAGGREFNPGQRGYTPLPLFFFSAGAVAGSVVHHPLGGRRGHSVLVFGLAAEKPTVGHNIGLKQHHSYR</sequence>
<evidence type="ECO:0000313" key="2">
    <source>
        <dbReference type="Proteomes" id="UP000887013"/>
    </source>
</evidence>
<dbReference type="EMBL" id="BMAW01038513">
    <property type="protein sequence ID" value="GFU52404.1"/>
    <property type="molecule type" value="Genomic_DNA"/>
</dbReference>
<protein>
    <submittedName>
        <fullName evidence="1">Uncharacterized protein</fullName>
    </submittedName>
</protein>
<organism evidence="1 2">
    <name type="scientific">Nephila pilipes</name>
    <name type="common">Giant wood spider</name>
    <name type="synonym">Nephila maculata</name>
    <dbReference type="NCBI Taxonomy" id="299642"/>
    <lineage>
        <taxon>Eukaryota</taxon>
        <taxon>Metazoa</taxon>
        <taxon>Ecdysozoa</taxon>
        <taxon>Arthropoda</taxon>
        <taxon>Chelicerata</taxon>
        <taxon>Arachnida</taxon>
        <taxon>Araneae</taxon>
        <taxon>Araneomorphae</taxon>
        <taxon>Entelegynae</taxon>
        <taxon>Araneoidea</taxon>
        <taxon>Nephilidae</taxon>
        <taxon>Nephila</taxon>
    </lineage>
</organism>